<feature type="region of interest" description="Disordered" evidence="7">
    <location>
        <begin position="396"/>
        <end position="415"/>
    </location>
</feature>
<dbReference type="PANTHER" id="PTHR22852">
    <property type="entry name" value="LETHAL 2 DENTICLELESS PROTEIN RETINOIC ACID-REGULATED NUCLEAR MATRIX-ASSOCIATED PROTEIN"/>
    <property type="match status" value="1"/>
</dbReference>
<feature type="compositionally biased region" description="Acidic residues" evidence="7">
    <location>
        <begin position="144"/>
        <end position="159"/>
    </location>
</feature>
<evidence type="ECO:0000256" key="2">
    <source>
        <dbReference type="ARBA" id="ARBA00022574"/>
    </source>
</evidence>
<dbReference type="PROSITE" id="PS50294">
    <property type="entry name" value="WD_REPEATS_REGION"/>
    <property type="match status" value="1"/>
</dbReference>
<name>A0AAX6MQC1_9PEZI</name>
<evidence type="ECO:0000313" key="8">
    <source>
        <dbReference type="EMBL" id="KAK6954694.1"/>
    </source>
</evidence>
<sequence length="732" mass="80558">MADNVSNSRLLSPPRATSGKERRNPSITPRKFQRFFTPRSRVPTRISPARKALQDLAAPELNRYQTPAPSSPLRPYSEEHIRDENVDAVYAPTPKRRKFNHTPDSSPCRPPLACQPNHVGSEALPDTTRPALLSPIRSIRSSQEDIELDDDDDVSEDELPSWPMPINRLLPLTSRGLAGQLAQRQLGGMPRAGRSFMSFPTSDWRIDTADFYSKPDDVHSCNSHDSQGRCIPFCVAACHKNSLTAIGDEEGRIRLLESSGGPSEPFRQIHLCFQAHTNAIIDLSFSNDDYRLATASGDQTGRVIDMITQTPIAILQSHTASLKQVRFQPGKSDGNVLATSSRDGSVQIWDLRCAGKPVQDILAPEEREIALRYRRPAPKQGCAVNSLYHAHARTSRQVQQASNLGPGDIPSHRELPNRVGDVSVTALEFLPPGQEHLLLTACEADASIKLWDIRAIHSSRQKVPAPLSVTAPPSSHQHWRPFGISSLALNTDASRLYAVCKDNTVYAYSTAHLILGHAPELSTRNGEPPRRRHNAVPHQGLGPLYGFRHPSFHAASFYVKAAVRPAHDGKSEILAVGSSDCCAMLFPTQERYFRDDLSGAMGSLSLEDSTMGVSQQRPVLNSSFSSIDSNTVRRPLSRTNSTANLSTRLNDDIPIVRMGTPLVRGHESEVGALTWTSEGKLVTVGDDFLIRCWSEGRDEAADLRTGGETGGRRWGCGWADVGDDWDQSDDDE</sequence>
<keyword evidence="3" id="KW-0677">Repeat</keyword>
<dbReference type="AlphaFoldDB" id="A0AAX6MQC1"/>
<keyword evidence="4" id="KW-0833">Ubl conjugation pathway</keyword>
<dbReference type="GO" id="GO:0030674">
    <property type="term" value="F:protein-macromolecule adaptor activity"/>
    <property type="evidence" value="ECO:0007669"/>
    <property type="project" value="TreeGrafter"/>
</dbReference>
<evidence type="ECO:0008006" key="10">
    <source>
        <dbReference type="Google" id="ProtNLM"/>
    </source>
</evidence>
<dbReference type="PROSITE" id="PS50082">
    <property type="entry name" value="WD_REPEATS_2"/>
    <property type="match status" value="3"/>
</dbReference>
<comment type="similarity">
    <text evidence="5">Belongs to the WD repeat cdt2 family.</text>
</comment>
<accession>A0AAX6MQC1</accession>
<evidence type="ECO:0000256" key="1">
    <source>
        <dbReference type="ARBA" id="ARBA00004906"/>
    </source>
</evidence>
<feature type="repeat" description="WD" evidence="6">
    <location>
        <begin position="315"/>
        <end position="352"/>
    </location>
</feature>
<keyword evidence="2 6" id="KW-0853">WD repeat</keyword>
<dbReference type="GO" id="GO:0043161">
    <property type="term" value="P:proteasome-mediated ubiquitin-dependent protein catabolic process"/>
    <property type="evidence" value="ECO:0007669"/>
    <property type="project" value="TreeGrafter"/>
</dbReference>
<dbReference type="Pfam" id="PF00400">
    <property type="entry name" value="WD40"/>
    <property type="match status" value="3"/>
</dbReference>
<dbReference type="PROSITE" id="PS00678">
    <property type="entry name" value="WD_REPEATS_1"/>
    <property type="match status" value="1"/>
</dbReference>
<comment type="pathway">
    <text evidence="1">Protein modification; protein ubiquitination.</text>
</comment>
<feature type="compositionally biased region" description="Polar residues" evidence="7">
    <location>
        <begin position="1"/>
        <end position="10"/>
    </location>
</feature>
<dbReference type="Proteomes" id="UP001369815">
    <property type="component" value="Unassembled WGS sequence"/>
</dbReference>
<dbReference type="PANTHER" id="PTHR22852:SF0">
    <property type="entry name" value="DENTICLELESS PROTEIN HOMOLOG"/>
    <property type="match status" value="1"/>
</dbReference>
<dbReference type="GO" id="GO:0005634">
    <property type="term" value="C:nucleus"/>
    <property type="evidence" value="ECO:0007669"/>
    <property type="project" value="TreeGrafter"/>
</dbReference>
<dbReference type="Gene3D" id="2.130.10.10">
    <property type="entry name" value="YVTN repeat-like/Quinoprotein amine dehydrogenase"/>
    <property type="match status" value="2"/>
</dbReference>
<reference evidence="8 9" key="1">
    <citation type="journal article" date="2024" name="Front Chem Biol">
        <title>Unveiling the potential of Daldinia eschscholtzii MFLUCC 19-0629 through bioactivity and bioinformatics studies for enhanced sustainable agriculture production.</title>
        <authorList>
            <person name="Brooks S."/>
            <person name="Weaver J.A."/>
            <person name="Klomchit A."/>
            <person name="Alharthi S.A."/>
            <person name="Onlamun T."/>
            <person name="Nurani R."/>
            <person name="Vong T.K."/>
            <person name="Alberti F."/>
            <person name="Greco C."/>
        </authorList>
    </citation>
    <scope>NUCLEOTIDE SEQUENCE [LARGE SCALE GENOMIC DNA]</scope>
    <source>
        <strain evidence="8">MFLUCC 19-0629</strain>
    </source>
</reference>
<evidence type="ECO:0000256" key="7">
    <source>
        <dbReference type="SAM" id="MobiDB-lite"/>
    </source>
</evidence>
<dbReference type="InterPro" id="IPR001680">
    <property type="entry name" value="WD40_rpt"/>
</dbReference>
<evidence type="ECO:0000313" key="9">
    <source>
        <dbReference type="Proteomes" id="UP001369815"/>
    </source>
</evidence>
<dbReference type="EMBL" id="JBANMG010000004">
    <property type="protein sequence ID" value="KAK6954694.1"/>
    <property type="molecule type" value="Genomic_DNA"/>
</dbReference>
<evidence type="ECO:0000256" key="3">
    <source>
        <dbReference type="ARBA" id="ARBA00022737"/>
    </source>
</evidence>
<feature type="region of interest" description="Disordered" evidence="7">
    <location>
        <begin position="95"/>
        <end position="162"/>
    </location>
</feature>
<dbReference type="SMART" id="SM00320">
    <property type="entry name" value="WD40"/>
    <property type="match status" value="6"/>
</dbReference>
<gene>
    <name evidence="8" type="ORF">Daesc_004662</name>
</gene>
<proteinExistence type="inferred from homology"/>
<dbReference type="InterPro" id="IPR051865">
    <property type="entry name" value="WD-repeat_CDT2_adapter"/>
</dbReference>
<dbReference type="InterPro" id="IPR019775">
    <property type="entry name" value="WD40_repeat_CS"/>
</dbReference>
<evidence type="ECO:0000256" key="4">
    <source>
        <dbReference type="ARBA" id="ARBA00022786"/>
    </source>
</evidence>
<feature type="repeat" description="WD" evidence="6">
    <location>
        <begin position="663"/>
        <end position="694"/>
    </location>
</feature>
<comment type="caution">
    <text evidence="8">The sequence shown here is derived from an EMBL/GenBank/DDBJ whole genome shotgun (WGS) entry which is preliminary data.</text>
</comment>
<dbReference type="InterPro" id="IPR036322">
    <property type="entry name" value="WD40_repeat_dom_sf"/>
</dbReference>
<keyword evidence="9" id="KW-1185">Reference proteome</keyword>
<evidence type="ECO:0000256" key="6">
    <source>
        <dbReference type="PROSITE-ProRule" id="PRU00221"/>
    </source>
</evidence>
<protein>
    <recommendedName>
        <fullName evidence="10">WD40 repeat-like protein</fullName>
    </recommendedName>
</protein>
<feature type="repeat" description="WD" evidence="6">
    <location>
        <begin position="273"/>
        <end position="314"/>
    </location>
</feature>
<evidence type="ECO:0000256" key="5">
    <source>
        <dbReference type="ARBA" id="ARBA00038344"/>
    </source>
</evidence>
<organism evidence="8 9">
    <name type="scientific">Daldinia eschscholtzii</name>
    <dbReference type="NCBI Taxonomy" id="292717"/>
    <lineage>
        <taxon>Eukaryota</taxon>
        <taxon>Fungi</taxon>
        <taxon>Dikarya</taxon>
        <taxon>Ascomycota</taxon>
        <taxon>Pezizomycotina</taxon>
        <taxon>Sordariomycetes</taxon>
        <taxon>Xylariomycetidae</taxon>
        <taxon>Xylariales</taxon>
        <taxon>Hypoxylaceae</taxon>
        <taxon>Daldinia</taxon>
    </lineage>
</organism>
<dbReference type="SUPFAM" id="SSF50978">
    <property type="entry name" value="WD40 repeat-like"/>
    <property type="match status" value="1"/>
</dbReference>
<feature type="region of interest" description="Disordered" evidence="7">
    <location>
        <begin position="1"/>
        <end position="76"/>
    </location>
</feature>
<dbReference type="InterPro" id="IPR015943">
    <property type="entry name" value="WD40/YVTN_repeat-like_dom_sf"/>
</dbReference>